<dbReference type="AlphaFoldDB" id="A0A0F6U4N1"/>
<name>A0A0F6U4N1_MICAE</name>
<evidence type="ECO:0000313" key="2">
    <source>
        <dbReference type="Proteomes" id="UP000034103"/>
    </source>
</evidence>
<gene>
    <name evidence="1" type="ORF">MYAER_2614</name>
</gene>
<dbReference type="HOGENOM" id="CLU_3235989_0_0_3"/>
<dbReference type="Proteomes" id="UP000034103">
    <property type="component" value="Chromosome"/>
</dbReference>
<dbReference type="PATRIC" id="fig|1641812.3.peg.2704"/>
<organism evidence="1 2">
    <name type="scientific">Microcystis aeruginosa NIES-2549</name>
    <dbReference type="NCBI Taxonomy" id="1641812"/>
    <lineage>
        <taxon>Bacteria</taxon>
        <taxon>Bacillati</taxon>
        <taxon>Cyanobacteriota</taxon>
        <taxon>Cyanophyceae</taxon>
        <taxon>Oscillatoriophycideae</taxon>
        <taxon>Chroococcales</taxon>
        <taxon>Microcystaceae</taxon>
        <taxon>Microcystis</taxon>
    </lineage>
</organism>
<evidence type="ECO:0000313" key="1">
    <source>
        <dbReference type="EMBL" id="AKE64956.1"/>
    </source>
</evidence>
<accession>A0A0F6U4N1</accession>
<sequence>MNTPQKIITKVLKEYHQSASSVANSPHNLVTARKLTNSFSIFV</sequence>
<protein>
    <submittedName>
        <fullName evidence="1">Uncharacterized protein</fullName>
    </submittedName>
</protein>
<dbReference type="EMBL" id="CP011304">
    <property type="protein sequence ID" value="AKE64956.1"/>
    <property type="molecule type" value="Genomic_DNA"/>
</dbReference>
<proteinExistence type="predicted"/>
<reference evidence="1 2" key="1">
    <citation type="journal article" date="2015" name="Genome Announc.">
        <title>Complete Genome Sequence of Microcystis aeruginosa NIES-2549, a Bloom-Forming Cyanobacterium from Lake Kasumigaura, Japan.</title>
        <authorList>
            <person name="Yamaguchi H."/>
            <person name="Suzuki S."/>
            <person name="Tanabe Y."/>
            <person name="Osana Y."/>
            <person name="Shimura Y."/>
            <person name="Ishida K."/>
            <person name="Kawachi M."/>
        </authorList>
    </citation>
    <scope>NUCLEOTIDE SEQUENCE [LARGE SCALE GENOMIC DNA]</scope>
    <source>
        <strain evidence="1 2">NIES-2549</strain>
    </source>
</reference>